<proteinExistence type="predicted"/>
<dbReference type="AlphaFoldDB" id="A0A401FJR2"/>
<comment type="caution">
    <text evidence="1">The sequence shown here is derived from an EMBL/GenBank/DDBJ whole genome shotgun (WGS) entry which is preliminary data.</text>
</comment>
<evidence type="ECO:0000313" key="1">
    <source>
        <dbReference type="EMBL" id="GAY72625.1"/>
    </source>
</evidence>
<reference evidence="1 2" key="1">
    <citation type="submission" date="2017-11" db="EMBL/GenBank/DDBJ databases">
        <title>Draft Genome Sequence of Lactobacillus curieae NBRC 111893 isolated from Koso, a Japanese sugar-Vegetable Fermented Beverage.</title>
        <authorList>
            <person name="Chiou T.Y."/>
            <person name="Oshima K."/>
            <person name="Suda W."/>
            <person name="Hattori M."/>
            <person name="Takahashi T."/>
        </authorList>
    </citation>
    <scope>NUCLEOTIDE SEQUENCE [LARGE SCALE GENOMIC DNA]</scope>
    <source>
        <strain evidence="1 2">NBRC111893</strain>
    </source>
</reference>
<protein>
    <submittedName>
        <fullName evidence="1">Uncharacterized protein</fullName>
    </submittedName>
</protein>
<name>A0A401FJR2_9LACO</name>
<accession>A0A401FJR2</accession>
<dbReference type="EMBL" id="BEXA01000002">
    <property type="protein sequence ID" value="GAY72625.1"/>
    <property type="molecule type" value="Genomic_DNA"/>
</dbReference>
<gene>
    <name evidence="1" type="ORF">NBRC111893_771</name>
</gene>
<evidence type="ECO:0000313" key="2">
    <source>
        <dbReference type="Proteomes" id="UP000286974"/>
    </source>
</evidence>
<dbReference type="Proteomes" id="UP000286974">
    <property type="component" value="Unassembled WGS sequence"/>
</dbReference>
<organism evidence="1 2">
    <name type="scientific">Lentilactobacillus kosonis</name>
    <dbReference type="NCBI Taxonomy" id="2810561"/>
    <lineage>
        <taxon>Bacteria</taxon>
        <taxon>Bacillati</taxon>
        <taxon>Bacillota</taxon>
        <taxon>Bacilli</taxon>
        <taxon>Lactobacillales</taxon>
        <taxon>Lactobacillaceae</taxon>
        <taxon>Lentilactobacillus</taxon>
    </lineage>
</organism>
<sequence>MLKRVWSFIDKRMALFKIIFVFSVLIFVIRESARVFREVSGDQLRKVVANQSQESLLIFVDFWIYCYLADDDL</sequence>
<keyword evidence="2" id="KW-1185">Reference proteome</keyword>